<protein>
    <submittedName>
        <fullName evidence="1">Uncharacterized protein</fullName>
    </submittedName>
</protein>
<sequence>MTNSNGIRSILGIDVRARSSVNDSEEYDPFKNPIIHKQINGRVIVPLNTTRLWGR</sequence>
<comment type="caution">
    <text evidence="1">The sequence shown here is derived from an EMBL/GenBank/DDBJ whole genome shotgun (WGS) entry which is preliminary data.</text>
</comment>
<organism evidence="1 2">
    <name type="scientific">Neobacillus rhizophilus</name>
    <dbReference type="NCBI Taxonomy" id="2833579"/>
    <lineage>
        <taxon>Bacteria</taxon>
        <taxon>Bacillati</taxon>
        <taxon>Bacillota</taxon>
        <taxon>Bacilli</taxon>
        <taxon>Bacillales</taxon>
        <taxon>Bacillaceae</taxon>
        <taxon>Neobacillus</taxon>
    </lineage>
</organism>
<evidence type="ECO:0000313" key="2">
    <source>
        <dbReference type="Proteomes" id="UP000679749"/>
    </source>
</evidence>
<accession>A0A942U808</accession>
<dbReference type="Proteomes" id="UP000679749">
    <property type="component" value="Unassembled WGS sequence"/>
</dbReference>
<dbReference type="AlphaFoldDB" id="A0A942U808"/>
<dbReference type="RefSeq" id="WP_213118486.1">
    <property type="nucleotide sequence ID" value="NZ_JAGYPF010000003.1"/>
</dbReference>
<evidence type="ECO:0000313" key="1">
    <source>
        <dbReference type="EMBL" id="MBS4213978.1"/>
    </source>
</evidence>
<proteinExistence type="predicted"/>
<keyword evidence="2" id="KW-1185">Reference proteome</keyword>
<gene>
    <name evidence="1" type="ORF">KHA99_16080</name>
</gene>
<reference evidence="1" key="1">
    <citation type="submission" date="2021-05" db="EMBL/GenBank/DDBJ databases">
        <title>Novel Bacillus species.</title>
        <authorList>
            <person name="Liu G."/>
        </authorList>
    </citation>
    <scope>NUCLEOTIDE SEQUENCE</scope>
    <source>
        <strain evidence="1">FJAT-49825</strain>
    </source>
</reference>
<name>A0A942U808_9BACI</name>
<dbReference type="EMBL" id="JAGYPF010000003">
    <property type="protein sequence ID" value="MBS4213978.1"/>
    <property type="molecule type" value="Genomic_DNA"/>
</dbReference>